<feature type="region of interest" description="Disordered" evidence="2">
    <location>
        <begin position="1"/>
        <end position="109"/>
    </location>
</feature>
<keyword evidence="4" id="KW-1185">Reference proteome</keyword>
<feature type="coiled-coil region" evidence="1">
    <location>
        <begin position="243"/>
        <end position="270"/>
    </location>
</feature>
<keyword evidence="1" id="KW-0175">Coiled coil</keyword>
<comment type="caution">
    <text evidence="3">The sequence shown here is derived from an EMBL/GenBank/DDBJ whole genome shotgun (WGS) entry which is preliminary data.</text>
</comment>
<evidence type="ECO:0000313" key="4">
    <source>
        <dbReference type="Proteomes" id="UP001373714"/>
    </source>
</evidence>
<name>A0AAV9UT02_9PEZI</name>
<gene>
    <name evidence="3" type="ORF">TWF730_010777</name>
</gene>
<sequence>MNFGNQAIGTPQTGTRASDAESDRDGSAAFFTGYSSKRDRQLFPLTNSPAKRTKLSGSNWTNASHDGRKDQGLLTGSPTEPSGARAAHSSEHSRKNYLGNSGKGNNLSGMRFTGGIDSVAEATVERLTISDHDAPAVSERDARLSRTPPPFSIELEDANESPLPPTIRQRNRSPDTVKRGLEEIYSSGKRKLHHGRIDHASTPDGSPTRKPRSNTPGDPTDNYYAAASMRTKGKGYQMFFEYHEALQREIKLLEDELAVEKRKAQSIRGANTEISTPNEISSFITQCLDINNEGINCDVVTTSHSFGELETDIRRKLSPGDISSQRGMKDLSTLTFTEYNTAIQGPNSVIRSQRCLQGYSHENLLHFKATMEVLPTTSPVIHSLKIEYSDWARIELGKALSKLSTEQNVSIALYSIASYAALAKKRAECWVVLQSRFSRLIPAVLQPEAILKAQSHRASEDGPGVGRRFLVANLPRRKMTFRGRNALSNAHTSSEAEVCLSWSIDIAATGEGFSDVSAHIKLLPDDADGARVTQQMSNLFRALVGEYGFMEGASRLLETFFGNS</sequence>
<feature type="compositionally biased region" description="Basic and acidic residues" evidence="2">
    <location>
        <begin position="172"/>
        <end position="182"/>
    </location>
</feature>
<feature type="compositionally biased region" description="Polar residues" evidence="2">
    <location>
        <begin position="1"/>
        <end position="16"/>
    </location>
</feature>
<evidence type="ECO:0000313" key="3">
    <source>
        <dbReference type="EMBL" id="KAK6346457.1"/>
    </source>
</evidence>
<dbReference type="Proteomes" id="UP001373714">
    <property type="component" value="Unassembled WGS sequence"/>
</dbReference>
<feature type="compositionally biased region" description="Basic and acidic residues" evidence="2">
    <location>
        <begin position="130"/>
        <end position="144"/>
    </location>
</feature>
<reference evidence="3 4" key="1">
    <citation type="submission" date="2019-10" db="EMBL/GenBank/DDBJ databases">
        <authorList>
            <person name="Palmer J.M."/>
        </authorList>
    </citation>
    <scope>NUCLEOTIDE SEQUENCE [LARGE SCALE GENOMIC DNA]</scope>
    <source>
        <strain evidence="3 4">TWF730</strain>
    </source>
</reference>
<feature type="compositionally biased region" description="Low complexity" evidence="2">
    <location>
        <begin position="96"/>
        <end position="109"/>
    </location>
</feature>
<proteinExistence type="predicted"/>
<protein>
    <submittedName>
        <fullName evidence="3">Uncharacterized protein</fullName>
    </submittedName>
</protein>
<organism evidence="3 4">
    <name type="scientific">Orbilia blumenaviensis</name>
    <dbReference type="NCBI Taxonomy" id="1796055"/>
    <lineage>
        <taxon>Eukaryota</taxon>
        <taxon>Fungi</taxon>
        <taxon>Dikarya</taxon>
        <taxon>Ascomycota</taxon>
        <taxon>Pezizomycotina</taxon>
        <taxon>Orbiliomycetes</taxon>
        <taxon>Orbiliales</taxon>
        <taxon>Orbiliaceae</taxon>
        <taxon>Orbilia</taxon>
    </lineage>
</organism>
<dbReference type="EMBL" id="JAVHNS010000008">
    <property type="protein sequence ID" value="KAK6346457.1"/>
    <property type="molecule type" value="Genomic_DNA"/>
</dbReference>
<evidence type="ECO:0000256" key="1">
    <source>
        <dbReference type="SAM" id="Coils"/>
    </source>
</evidence>
<feature type="region of interest" description="Disordered" evidence="2">
    <location>
        <begin position="130"/>
        <end position="222"/>
    </location>
</feature>
<feature type="compositionally biased region" description="Polar residues" evidence="2">
    <location>
        <begin position="44"/>
        <end position="64"/>
    </location>
</feature>
<evidence type="ECO:0000256" key="2">
    <source>
        <dbReference type="SAM" id="MobiDB-lite"/>
    </source>
</evidence>
<dbReference type="AlphaFoldDB" id="A0AAV9UT02"/>
<accession>A0AAV9UT02</accession>